<dbReference type="AlphaFoldDB" id="A0A0J8GWR6"/>
<evidence type="ECO:0000256" key="3">
    <source>
        <dbReference type="ARBA" id="ARBA00022723"/>
    </source>
</evidence>
<dbReference type="GO" id="GO:0046872">
    <property type="term" value="F:metal ion binding"/>
    <property type="evidence" value="ECO:0007669"/>
    <property type="project" value="UniProtKB-KW"/>
</dbReference>
<dbReference type="InterPro" id="IPR000917">
    <property type="entry name" value="Sulfatase_N"/>
</dbReference>
<dbReference type="PROSITE" id="PS00149">
    <property type="entry name" value="SULFATASE_2"/>
    <property type="match status" value="1"/>
</dbReference>
<dbReference type="Gene3D" id="3.40.720.10">
    <property type="entry name" value="Alkaline Phosphatase, subunit A"/>
    <property type="match status" value="1"/>
</dbReference>
<evidence type="ECO:0000256" key="4">
    <source>
        <dbReference type="ARBA" id="ARBA00022729"/>
    </source>
</evidence>
<comment type="cofactor">
    <cofactor evidence="1">
        <name>Ca(2+)</name>
        <dbReference type="ChEBI" id="CHEBI:29108"/>
    </cofactor>
</comment>
<name>A0A0J8GWR6_9ALTE</name>
<feature type="chain" id="PRO_5005298819" description="Sulfatase N-terminal domain-containing protein" evidence="7">
    <location>
        <begin position="26"/>
        <end position="475"/>
    </location>
</feature>
<proteinExistence type="inferred from homology"/>
<evidence type="ECO:0000256" key="5">
    <source>
        <dbReference type="ARBA" id="ARBA00022801"/>
    </source>
</evidence>
<evidence type="ECO:0000259" key="8">
    <source>
        <dbReference type="Pfam" id="PF00884"/>
    </source>
</evidence>
<comment type="similarity">
    <text evidence="2">Belongs to the sulfatase family.</text>
</comment>
<reference evidence="9 10" key="1">
    <citation type="submission" date="2015-04" db="EMBL/GenBank/DDBJ databases">
        <title>Draft Genome Sequence of the Novel Agar-Digesting Marine Bacterium Q1.</title>
        <authorList>
            <person name="Li Y."/>
            <person name="Li D."/>
            <person name="Chen G."/>
            <person name="Du Z."/>
        </authorList>
    </citation>
    <scope>NUCLEOTIDE SEQUENCE [LARGE SCALE GENOMIC DNA]</scope>
    <source>
        <strain evidence="9 10">Q1</strain>
    </source>
</reference>
<keyword evidence="3" id="KW-0479">Metal-binding</keyword>
<gene>
    <name evidence="9" type="ORF">XM47_10310</name>
</gene>
<dbReference type="GO" id="GO:0005737">
    <property type="term" value="C:cytoplasm"/>
    <property type="evidence" value="ECO:0007669"/>
    <property type="project" value="TreeGrafter"/>
</dbReference>
<dbReference type="EMBL" id="LAZL01000015">
    <property type="protein sequence ID" value="KMT65123.1"/>
    <property type="molecule type" value="Genomic_DNA"/>
</dbReference>
<dbReference type="InterPro" id="IPR017850">
    <property type="entry name" value="Alkaline_phosphatase_core_sf"/>
</dbReference>
<dbReference type="SUPFAM" id="SSF53649">
    <property type="entry name" value="Alkaline phosphatase-like"/>
    <property type="match status" value="1"/>
</dbReference>
<dbReference type="PANTHER" id="PTHR45953:SF1">
    <property type="entry name" value="IDURONATE 2-SULFATASE"/>
    <property type="match status" value="1"/>
</dbReference>
<feature type="domain" description="Sulfatase N-terminal" evidence="8">
    <location>
        <begin position="31"/>
        <end position="388"/>
    </location>
</feature>
<keyword evidence="4 7" id="KW-0732">Signal</keyword>
<keyword evidence="6" id="KW-0106">Calcium</keyword>
<dbReference type="GO" id="GO:0004423">
    <property type="term" value="F:iduronate-2-sulfatase activity"/>
    <property type="evidence" value="ECO:0007669"/>
    <property type="project" value="InterPro"/>
</dbReference>
<feature type="signal peptide" evidence="7">
    <location>
        <begin position="1"/>
        <end position="25"/>
    </location>
</feature>
<dbReference type="OrthoDB" id="9803751at2"/>
<dbReference type="PANTHER" id="PTHR45953">
    <property type="entry name" value="IDURONATE 2-SULFATASE"/>
    <property type="match status" value="1"/>
</dbReference>
<evidence type="ECO:0000256" key="7">
    <source>
        <dbReference type="SAM" id="SignalP"/>
    </source>
</evidence>
<accession>A0A0J8GWR6</accession>
<dbReference type="InterPro" id="IPR024607">
    <property type="entry name" value="Sulfatase_CS"/>
</dbReference>
<evidence type="ECO:0000256" key="2">
    <source>
        <dbReference type="ARBA" id="ARBA00008779"/>
    </source>
</evidence>
<organism evidence="9 10">
    <name type="scientific">Catenovulum maritimum</name>
    <dbReference type="NCBI Taxonomy" id="1513271"/>
    <lineage>
        <taxon>Bacteria</taxon>
        <taxon>Pseudomonadati</taxon>
        <taxon>Pseudomonadota</taxon>
        <taxon>Gammaproteobacteria</taxon>
        <taxon>Alteromonadales</taxon>
        <taxon>Alteromonadaceae</taxon>
        <taxon>Catenovulum</taxon>
    </lineage>
</organism>
<evidence type="ECO:0000313" key="9">
    <source>
        <dbReference type="EMBL" id="KMT65123.1"/>
    </source>
</evidence>
<dbReference type="STRING" id="1513271.XM47_10310"/>
<keyword evidence="5" id="KW-0378">Hydrolase</keyword>
<sequence>MQFSKSITASILSLFGLFFMSVSHSAESKLNVLMIAVDDLNTDITSWGGTAKTPNIDKLAQESVQFMNAYTVVPACNPSRVAVMTGLRPETTGQFSNPGNFRDLPGGKDRVTMGQYFKSQGYQSIAAGKIFHKPRGNGKNVLTGSDPISWDYQFKTATGTPGVDKFRDENGKAKWLKGDYQYQGKKLSDYMSRFGIWGAIEENIEQTGDWNTANYCHEFLQQKHSKPFFLACGIFRPHSPQLAPKAFFEMYPYAEVELPLDPKSDIKDLPKISKTNFSSTFAKRVLQDKTEWKKAMQGYLASVSFADATIGHILDGFNKSQYKDNTVLVLWSDHGWQIGQKYRWEKFSLWKQATHLPLIIQAPNIKPAKVTAAVSLLDIFPTLVNLTNLESQLPLEGNDLTPIMLKPNMNWPHPAIVTYEKGNHSVVYGDYNFIHYKDGSMELYNHKLDPLEQNNIAKQKSSAEIIKQYKSWLPQ</sequence>
<dbReference type="Pfam" id="PF00884">
    <property type="entry name" value="Sulfatase"/>
    <property type="match status" value="1"/>
</dbReference>
<dbReference type="CDD" id="cd16030">
    <property type="entry name" value="iduronate-2-sulfatase"/>
    <property type="match status" value="1"/>
</dbReference>
<protein>
    <recommendedName>
        <fullName evidence="8">Sulfatase N-terminal domain-containing protein</fullName>
    </recommendedName>
</protein>
<evidence type="ECO:0000256" key="6">
    <source>
        <dbReference type="ARBA" id="ARBA00022837"/>
    </source>
</evidence>
<evidence type="ECO:0000313" key="10">
    <source>
        <dbReference type="Proteomes" id="UP000037600"/>
    </source>
</evidence>
<comment type="caution">
    <text evidence="9">The sequence shown here is derived from an EMBL/GenBank/DDBJ whole genome shotgun (WGS) entry which is preliminary data.</text>
</comment>
<keyword evidence="10" id="KW-1185">Reference proteome</keyword>
<evidence type="ECO:0000256" key="1">
    <source>
        <dbReference type="ARBA" id="ARBA00001913"/>
    </source>
</evidence>
<dbReference type="Proteomes" id="UP000037600">
    <property type="component" value="Unassembled WGS sequence"/>
</dbReference>
<dbReference type="RefSeq" id="WP_048692255.1">
    <property type="nucleotide sequence ID" value="NZ_KQ130490.1"/>
</dbReference>
<dbReference type="InterPro" id="IPR035874">
    <property type="entry name" value="IDS"/>
</dbReference>